<dbReference type="InterPro" id="IPR003382">
    <property type="entry name" value="Flavoprotein"/>
</dbReference>
<dbReference type="AlphaFoldDB" id="A0A2P8DSH2"/>
<protein>
    <submittedName>
        <fullName evidence="2">Flavoprotein</fullName>
    </submittedName>
</protein>
<dbReference type="OrthoDB" id="161343at2"/>
<dbReference type="EMBL" id="PYGA01000002">
    <property type="protein sequence ID" value="PSL00160.1"/>
    <property type="molecule type" value="Genomic_DNA"/>
</dbReference>
<dbReference type="InterPro" id="IPR036551">
    <property type="entry name" value="Flavin_trans-like"/>
</dbReference>
<evidence type="ECO:0000313" key="3">
    <source>
        <dbReference type="Proteomes" id="UP000240542"/>
    </source>
</evidence>
<dbReference type="Gene3D" id="3.40.50.1950">
    <property type="entry name" value="Flavin prenyltransferase-like"/>
    <property type="match status" value="1"/>
</dbReference>
<dbReference type="GO" id="GO:0003824">
    <property type="term" value="F:catalytic activity"/>
    <property type="evidence" value="ECO:0007669"/>
    <property type="project" value="InterPro"/>
</dbReference>
<comment type="caution">
    <text evidence="2">The sequence shown here is derived from an EMBL/GenBank/DDBJ whole genome shotgun (WGS) entry which is preliminary data.</text>
</comment>
<proteinExistence type="predicted"/>
<reference evidence="2 3" key="1">
    <citation type="submission" date="2018-03" db="EMBL/GenBank/DDBJ databases">
        <title>Genomic Encyclopedia of Archaeal and Bacterial Type Strains, Phase II (KMG-II): from individual species to whole genera.</title>
        <authorList>
            <person name="Goeker M."/>
        </authorList>
    </citation>
    <scope>NUCLEOTIDE SEQUENCE [LARGE SCALE GENOMIC DNA]</scope>
    <source>
        <strain evidence="2 3">DSM 45312</strain>
    </source>
</reference>
<name>A0A2P8DSH2_9ACTN</name>
<organism evidence="2 3">
    <name type="scientific">Murinocardiopsis flavida</name>
    <dbReference type="NCBI Taxonomy" id="645275"/>
    <lineage>
        <taxon>Bacteria</taxon>
        <taxon>Bacillati</taxon>
        <taxon>Actinomycetota</taxon>
        <taxon>Actinomycetes</taxon>
        <taxon>Streptosporangiales</taxon>
        <taxon>Nocardiopsidaceae</taxon>
        <taxon>Murinocardiopsis</taxon>
    </lineage>
</organism>
<gene>
    <name evidence="2" type="ORF">CLV63_102287</name>
</gene>
<dbReference type="SUPFAM" id="SSF52507">
    <property type="entry name" value="Homo-oligomeric flavin-containing Cys decarboxylases, HFCD"/>
    <property type="match status" value="1"/>
</dbReference>
<evidence type="ECO:0000259" key="1">
    <source>
        <dbReference type="Pfam" id="PF02441"/>
    </source>
</evidence>
<keyword evidence="3" id="KW-1185">Reference proteome</keyword>
<dbReference type="Proteomes" id="UP000240542">
    <property type="component" value="Unassembled WGS sequence"/>
</dbReference>
<dbReference type="RefSeq" id="WP_106581507.1">
    <property type="nucleotide sequence ID" value="NZ_PYGA01000002.1"/>
</dbReference>
<feature type="domain" description="Flavoprotein" evidence="1">
    <location>
        <begin position="9"/>
        <end position="139"/>
    </location>
</feature>
<accession>A0A2P8DSH2</accession>
<sequence length="170" mass="17890">MASEPRRELYLVVSGAHVFEDVPGLLRALVDDGWRTTVVCTPAGAAFYDFAELERIAGTPVRLEYRRPGTGTSLPPPDAVLGCPLTFNSVNKFAHGHADNFAIGVLCEMAGYGVPTVVVPHCKPELAAHPAFAASLRTLRGMGVHVLHEPGPSLPPKWSGVVAAVNAAAG</sequence>
<dbReference type="Pfam" id="PF02441">
    <property type="entry name" value="Flavoprotein"/>
    <property type="match status" value="1"/>
</dbReference>
<evidence type="ECO:0000313" key="2">
    <source>
        <dbReference type="EMBL" id="PSL00160.1"/>
    </source>
</evidence>